<dbReference type="Proteomes" id="UP000030671">
    <property type="component" value="Unassembled WGS sequence"/>
</dbReference>
<evidence type="ECO:0000313" key="1">
    <source>
        <dbReference type="EMBL" id="ETW83863.1"/>
    </source>
</evidence>
<dbReference type="AlphaFoldDB" id="W4KDJ6"/>
<dbReference type="STRING" id="747525.W4KDJ6"/>
<sequence>MAKLSATRIEPAIQALAETKADLKLRTVVQFIKVHHSSSEWRTLIYLTIDYPLSPNHPQSYKYTNGDVSTLPYSYTLSSLPALLRDGADSPMARYYTIPATASTPLPSLPINLPSYAMYLASALEDSRRAVGDSSSGMRKLAKMVEQFYPDEVSMPAAISEGAETAERGGARKLYRRLIGRGNKGSKGGGNSDQYADLVTPWVPDQWG</sequence>
<dbReference type="KEGG" id="hir:HETIRDRAFT_313921"/>
<accession>W4KDJ6</accession>
<dbReference type="InParanoid" id="W4KDJ6"/>
<organism evidence="1 2">
    <name type="scientific">Heterobasidion irregulare (strain TC 32-1)</name>
    <dbReference type="NCBI Taxonomy" id="747525"/>
    <lineage>
        <taxon>Eukaryota</taxon>
        <taxon>Fungi</taxon>
        <taxon>Dikarya</taxon>
        <taxon>Basidiomycota</taxon>
        <taxon>Agaricomycotina</taxon>
        <taxon>Agaricomycetes</taxon>
        <taxon>Russulales</taxon>
        <taxon>Bondarzewiaceae</taxon>
        <taxon>Heterobasidion</taxon>
        <taxon>Heterobasidion annosum species complex</taxon>
    </lineage>
</organism>
<dbReference type="RefSeq" id="XP_009543600.1">
    <property type="nucleotide sequence ID" value="XM_009545305.1"/>
</dbReference>
<proteinExistence type="predicted"/>
<gene>
    <name evidence="1" type="ORF">HETIRDRAFT_313921</name>
</gene>
<dbReference type="HOGENOM" id="CLU_1489221_0_0_1"/>
<dbReference type="EMBL" id="KI925456">
    <property type="protein sequence ID" value="ETW83863.1"/>
    <property type="molecule type" value="Genomic_DNA"/>
</dbReference>
<name>W4KDJ6_HETIT</name>
<protein>
    <submittedName>
        <fullName evidence="1">Uncharacterized protein</fullName>
    </submittedName>
</protein>
<dbReference type="eggNOG" id="ENOG502SHKY">
    <property type="taxonomic scope" value="Eukaryota"/>
</dbReference>
<reference evidence="1 2" key="1">
    <citation type="journal article" date="2012" name="New Phytol.">
        <title>Insight into trade-off between wood decay and parasitism from the genome of a fungal forest pathogen.</title>
        <authorList>
            <person name="Olson A."/>
            <person name="Aerts A."/>
            <person name="Asiegbu F."/>
            <person name="Belbahri L."/>
            <person name="Bouzid O."/>
            <person name="Broberg A."/>
            <person name="Canback B."/>
            <person name="Coutinho P.M."/>
            <person name="Cullen D."/>
            <person name="Dalman K."/>
            <person name="Deflorio G."/>
            <person name="van Diepen L.T."/>
            <person name="Dunand C."/>
            <person name="Duplessis S."/>
            <person name="Durling M."/>
            <person name="Gonthier P."/>
            <person name="Grimwood J."/>
            <person name="Fossdal C.G."/>
            <person name="Hansson D."/>
            <person name="Henrissat B."/>
            <person name="Hietala A."/>
            <person name="Himmelstrand K."/>
            <person name="Hoffmeister D."/>
            <person name="Hogberg N."/>
            <person name="James T.Y."/>
            <person name="Karlsson M."/>
            <person name="Kohler A."/>
            <person name="Kues U."/>
            <person name="Lee Y.H."/>
            <person name="Lin Y.C."/>
            <person name="Lind M."/>
            <person name="Lindquist E."/>
            <person name="Lombard V."/>
            <person name="Lucas S."/>
            <person name="Lunden K."/>
            <person name="Morin E."/>
            <person name="Murat C."/>
            <person name="Park J."/>
            <person name="Raffaello T."/>
            <person name="Rouze P."/>
            <person name="Salamov A."/>
            <person name="Schmutz J."/>
            <person name="Solheim H."/>
            <person name="Stahlberg J."/>
            <person name="Velez H."/>
            <person name="de Vries R.P."/>
            <person name="Wiebenga A."/>
            <person name="Woodward S."/>
            <person name="Yakovlev I."/>
            <person name="Garbelotto M."/>
            <person name="Martin F."/>
            <person name="Grigoriev I.V."/>
            <person name="Stenlid J."/>
        </authorList>
    </citation>
    <scope>NUCLEOTIDE SEQUENCE [LARGE SCALE GENOMIC DNA]</scope>
    <source>
        <strain evidence="1 2">TC 32-1</strain>
    </source>
</reference>
<keyword evidence="2" id="KW-1185">Reference proteome</keyword>
<evidence type="ECO:0000313" key="2">
    <source>
        <dbReference type="Proteomes" id="UP000030671"/>
    </source>
</evidence>
<dbReference type="OrthoDB" id="3269480at2759"/>
<dbReference type="GeneID" id="20670072"/>